<comment type="caution">
    <text evidence="2">The sequence shown here is derived from an EMBL/GenBank/DDBJ whole genome shotgun (WGS) entry which is preliminary data.</text>
</comment>
<protein>
    <submittedName>
        <fullName evidence="2">Uncharacterized protein</fullName>
    </submittedName>
</protein>
<dbReference type="Proteomes" id="UP001066276">
    <property type="component" value="Chromosome 5"/>
</dbReference>
<name>A0AAV7RZ51_PLEWA</name>
<feature type="region of interest" description="Disordered" evidence="1">
    <location>
        <begin position="34"/>
        <end position="99"/>
    </location>
</feature>
<gene>
    <name evidence="2" type="ORF">NDU88_008803</name>
</gene>
<sequence>MSPRAVQPLSGPYRPPLTQLFLLWARRQLASPTMGGSLRHAGPLAGGSGDQPRPRERAVSAPQARSGLTPPTLFGSFAAGGRCSSPSAERGQPPRIPAYSSPRLVREAQGFRLPIASGQADPPVAALLSPCGVTSLLRRRLRSDGAPLLRIIVRPRRSTRTKRPTSWL</sequence>
<organism evidence="2 3">
    <name type="scientific">Pleurodeles waltl</name>
    <name type="common">Iberian ribbed newt</name>
    <dbReference type="NCBI Taxonomy" id="8319"/>
    <lineage>
        <taxon>Eukaryota</taxon>
        <taxon>Metazoa</taxon>
        <taxon>Chordata</taxon>
        <taxon>Craniata</taxon>
        <taxon>Vertebrata</taxon>
        <taxon>Euteleostomi</taxon>
        <taxon>Amphibia</taxon>
        <taxon>Batrachia</taxon>
        <taxon>Caudata</taxon>
        <taxon>Salamandroidea</taxon>
        <taxon>Salamandridae</taxon>
        <taxon>Pleurodelinae</taxon>
        <taxon>Pleurodeles</taxon>
    </lineage>
</organism>
<dbReference type="AlphaFoldDB" id="A0AAV7RZ51"/>
<proteinExistence type="predicted"/>
<dbReference type="EMBL" id="JANPWB010000009">
    <property type="protein sequence ID" value="KAJ1156078.1"/>
    <property type="molecule type" value="Genomic_DNA"/>
</dbReference>
<evidence type="ECO:0000313" key="3">
    <source>
        <dbReference type="Proteomes" id="UP001066276"/>
    </source>
</evidence>
<accession>A0AAV7RZ51</accession>
<evidence type="ECO:0000256" key="1">
    <source>
        <dbReference type="SAM" id="MobiDB-lite"/>
    </source>
</evidence>
<reference evidence="2" key="1">
    <citation type="journal article" date="2022" name="bioRxiv">
        <title>Sequencing and chromosome-scale assembly of the giantPleurodeles waltlgenome.</title>
        <authorList>
            <person name="Brown T."/>
            <person name="Elewa A."/>
            <person name="Iarovenko S."/>
            <person name="Subramanian E."/>
            <person name="Araus A.J."/>
            <person name="Petzold A."/>
            <person name="Susuki M."/>
            <person name="Suzuki K.-i.T."/>
            <person name="Hayashi T."/>
            <person name="Toyoda A."/>
            <person name="Oliveira C."/>
            <person name="Osipova E."/>
            <person name="Leigh N.D."/>
            <person name="Simon A."/>
            <person name="Yun M.H."/>
        </authorList>
    </citation>
    <scope>NUCLEOTIDE SEQUENCE</scope>
    <source>
        <strain evidence="2">20211129_DDA</strain>
        <tissue evidence="2">Liver</tissue>
    </source>
</reference>
<evidence type="ECO:0000313" key="2">
    <source>
        <dbReference type="EMBL" id="KAJ1156078.1"/>
    </source>
</evidence>
<keyword evidence="3" id="KW-1185">Reference proteome</keyword>